<evidence type="ECO:0008006" key="3">
    <source>
        <dbReference type="Google" id="ProtNLM"/>
    </source>
</evidence>
<evidence type="ECO:0000313" key="1">
    <source>
        <dbReference type="EMBL" id="KAL1267783.1"/>
    </source>
</evidence>
<protein>
    <recommendedName>
        <fullName evidence="3">Secreted protein</fullName>
    </recommendedName>
</protein>
<reference evidence="1 2" key="1">
    <citation type="submission" date="2023-09" db="EMBL/GenBank/DDBJ databases">
        <authorList>
            <person name="Wang M."/>
        </authorList>
    </citation>
    <scope>NUCLEOTIDE SEQUENCE [LARGE SCALE GENOMIC DNA]</scope>
    <source>
        <strain evidence="1">GT-2023</strain>
        <tissue evidence="1">Liver</tissue>
    </source>
</reference>
<dbReference type="EMBL" id="JAYMGO010000009">
    <property type="protein sequence ID" value="KAL1267783.1"/>
    <property type="molecule type" value="Genomic_DNA"/>
</dbReference>
<name>A0ABR3MT27_9TELE</name>
<dbReference type="Proteomes" id="UP001558613">
    <property type="component" value="Unassembled WGS sequence"/>
</dbReference>
<sequence length="95" mass="10946">MVLLTLPELLSAAPLEQTRALHPLIYYTTSSTSAPPTTQRPLDGNSVVFHTLLWIRRDQWIVFALRKGLMEKCQMEHEIPKLKICSENRTNFLKP</sequence>
<gene>
    <name evidence="1" type="ORF">QQF64_033146</name>
</gene>
<feature type="non-terminal residue" evidence="1">
    <location>
        <position position="95"/>
    </location>
</feature>
<evidence type="ECO:0000313" key="2">
    <source>
        <dbReference type="Proteomes" id="UP001558613"/>
    </source>
</evidence>
<proteinExistence type="predicted"/>
<accession>A0ABR3MT27</accession>
<keyword evidence="2" id="KW-1185">Reference proteome</keyword>
<comment type="caution">
    <text evidence="1">The sequence shown here is derived from an EMBL/GenBank/DDBJ whole genome shotgun (WGS) entry which is preliminary data.</text>
</comment>
<organism evidence="1 2">
    <name type="scientific">Cirrhinus molitorella</name>
    <name type="common">mud carp</name>
    <dbReference type="NCBI Taxonomy" id="172907"/>
    <lineage>
        <taxon>Eukaryota</taxon>
        <taxon>Metazoa</taxon>
        <taxon>Chordata</taxon>
        <taxon>Craniata</taxon>
        <taxon>Vertebrata</taxon>
        <taxon>Euteleostomi</taxon>
        <taxon>Actinopterygii</taxon>
        <taxon>Neopterygii</taxon>
        <taxon>Teleostei</taxon>
        <taxon>Ostariophysi</taxon>
        <taxon>Cypriniformes</taxon>
        <taxon>Cyprinidae</taxon>
        <taxon>Labeoninae</taxon>
        <taxon>Labeonini</taxon>
        <taxon>Cirrhinus</taxon>
    </lineage>
</organism>